<dbReference type="Pfam" id="PF00648">
    <property type="entry name" value="Peptidase_C2"/>
    <property type="match status" value="1"/>
</dbReference>
<dbReference type="SUPFAM" id="SSF54001">
    <property type="entry name" value="Cysteine proteinases"/>
    <property type="match status" value="1"/>
</dbReference>
<dbReference type="InterPro" id="IPR001300">
    <property type="entry name" value="Peptidase_C2_calpain_cat"/>
</dbReference>
<evidence type="ECO:0000256" key="5">
    <source>
        <dbReference type="ARBA" id="ARBA00022737"/>
    </source>
</evidence>
<keyword evidence="4" id="KW-0479">Metal-binding</keyword>
<dbReference type="GO" id="GO:0008270">
    <property type="term" value="F:zinc ion binding"/>
    <property type="evidence" value="ECO:0007669"/>
    <property type="project" value="UniProtKB-KW"/>
</dbReference>
<evidence type="ECO:0000313" key="14">
    <source>
        <dbReference type="EMBL" id="NDV30592.1"/>
    </source>
</evidence>
<evidence type="ECO:0000256" key="12">
    <source>
        <dbReference type="SAM" id="MobiDB-lite"/>
    </source>
</evidence>
<protein>
    <recommendedName>
        <fullName evidence="13">Calpain catalytic domain-containing protein</fullName>
    </recommendedName>
</protein>
<evidence type="ECO:0000256" key="7">
    <source>
        <dbReference type="ARBA" id="ARBA00022801"/>
    </source>
</evidence>
<evidence type="ECO:0000256" key="4">
    <source>
        <dbReference type="ARBA" id="ARBA00022723"/>
    </source>
</evidence>
<evidence type="ECO:0000256" key="2">
    <source>
        <dbReference type="ARBA" id="ARBA00022553"/>
    </source>
</evidence>
<keyword evidence="9" id="KW-0862">Zinc</keyword>
<evidence type="ECO:0000256" key="11">
    <source>
        <dbReference type="PROSITE-ProRule" id="PRU00239"/>
    </source>
</evidence>
<proteinExistence type="inferred from homology"/>
<dbReference type="InterPro" id="IPR022684">
    <property type="entry name" value="Calpain_cysteine_protease"/>
</dbReference>
<keyword evidence="6" id="KW-0863">Zinc-finger</keyword>
<evidence type="ECO:0000256" key="1">
    <source>
        <dbReference type="ARBA" id="ARBA00007623"/>
    </source>
</evidence>
<dbReference type="SMART" id="SM00230">
    <property type="entry name" value="CysPc"/>
    <property type="match status" value="1"/>
</dbReference>
<feature type="active site" evidence="10 11">
    <location>
        <position position="244"/>
    </location>
</feature>
<comment type="similarity">
    <text evidence="1">Belongs to the peptidase C2 family.</text>
</comment>
<dbReference type="FunFam" id="3.90.70.10:FF:000010">
    <property type="entry name" value="Calpain 15"/>
    <property type="match status" value="1"/>
</dbReference>
<keyword evidence="8 11" id="KW-0788">Thiol protease</keyword>
<dbReference type="PANTHER" id="PTHR10183">
    <property type="entry name" value="CALPAIN"/>
    <property type="match status" value="1"/>
</dbReference>
<evidence type="ECO:0000256" key="9">
    <source>
        <dbReference type="ARBA" id="ARBA00022833"/>
    </source>
</evidence>
<keyword evidence="7 11" id="KW-0378">Hydrolase</keyword>
<evidence type="ECO:0000259" key="13">
    <source>
        <dbReference type="PROSITE" id="PS50203"/>
    </source>
</evidence>
<dbReference type="GO" id="GO:0004198">
    <property type="term" value="F:calcium-dependent cysteine-type endopeptidase activity"/>
    <property type="evidence" value="ECO:0007669"/>
    <property type="project" value="InterPro"/>
</dbReference>
<keyword evidence="5" id="KW-0677">Repeat</keyword>
<dbReference type="PROSITE" id="PS00139">
    <property type="entry name" value="THIOL_PROTEASE_CYS"/>
    <property type="match status" value="1"/>
</dbReference>
<dbReference type="EMBL" id="GIBP01001623">
    <property type="protein sequence ID" value="NDV30592.1"/>
    <property type="molecule type" value="Transcribed_RNA"/>
</dbReference>
<dbReference type="Gene3D" id="3.90.70.10">
    <property type="entry name" value="Cysteine proteinases"/>
    <property type="match status" value="1"/>
</dbReference>
<evidence type="ECO:0000256" key="3">
    <source>
        <dbReference type="ARBA" id="ARBA00022670"/>
    </source>
</evidence>
<organism evidence="14">
    <name type="scientific">Arcella intermedia</name>
    <dbReference type="NCBI Taxonomy" id="1963864"/>
    <lineage>
        <taxon>Eukaryota</taxon>
        <taxon>Amoebozoa</taxon>
        <taxon>Tubulinea</taxon>
        <taxon>Elardia</taxon>
        <taxon>Arcellinida</taxon>
        <taxon>Sphaerothecina</taxon>
        <taxon>Arcellidae</taxon>
        <taxon>Arcella</taxon>
    </lineage>
</organism>
<dbReference type="CDD" id="cd00044">
    <property type="entry name" value="CysPc"/>
    <property type="match status" value="1"/>
</dbReference>
<feature type="active site" evidence="10 11">
    <location>
        <position position="69"/>
    </location>
</feature>
<evidence type="ECO:0000256" key="6">
    <source>
        <dbReference type="ARBA" id="ARBA00022771"/>
    </source>
</evidence>
<feature type="domain" description="Calpain catalytic" evidence="13">
    <location>
        <begin position="8"/>
        <end position="299"/>
    </location>
</feature>
<dbReference type="PRINTS" id="PR00704">
    <property type="entry name" value="CALPAIN"/>
</dbReference>
<dbReference type="PROSITE" id="PS50203">
    <property type="entry name" value="CALPAIN_CAT"/>
    <property type="match status" value="1"/>
</dbReference>
<keyword evidence="2" id="KW-0597">Phosphoprotein</keyword>
<feature type="compositionally biased region" description="Polar residues" evidence="12">
    <location>
        <begin position="1"/>
        <end position="10"/>
    </location>
</feature>
<reference evidence="14" key="1">
    <citation type="journal article" date="2020" name="J. Eukaryot. Microbiol.">
        <title>De novo Sequencing, Assembly and Annotation of the Transcriptome for the Free-Living Testate Amoeba Arcella intermedia.</title>
        <authorList>
            <person name="Ribeiro G.M."/>
            <person name="Porfirio-Sousa A.L."/>
            <person name="Maurer-Alcala X.X."/>
            <person name="Katz L.A."/>
            <person name="Lahr D.J.G."/>
        </authorList>
    </citation>
    <scope>NUCLEOTIDE SEQUENCE</scope>
</reference>
<evidence type="ECO:0000256" key="8">
    <source>
        <dbReference type="ARBA" id="ARBA00022807"/>
    </source>
</evidence>
<dbReference type="AlphaFoldDB" id="A0A6B2L0T4"/>
<dbReference type="PANTHER" id="PTHR10183:SF382">
    <property type="entry name" value="CALPAIN-15"/>
    <property type="match status" value="1"/>
</dbReference>
<accession>A0A6B2L0T4</accession>
<evidence type="ECO:0000256" key="10">
    <source>
        <dbReference type="PIRSR" id="PIRSR622684-1"/>
    </source>
</evidence>
<sequence length="550" mass="62262">MRAVGQQNFVDDQFPPTPRSLYKSPHKRKRSEDIIWLRPRDIRTDHAWTVFRGNTITGTDIVQGSLGNCWFLAALSVIAEQRPELILKLVLTKTLSSYGIYQLRLCHKGVWQTVTIDDYLPCHSHYKNLVYSRSTHGQLWVSLVEKAHAKLHGSYEAVVSGSIEDGLRELTGVPCESLRLDVSKIDEIWARLESSLQSNFVLGASCGGDLGPSVYKAVGLVDNHAYSILQLEYIRGERIMLIRNPWAKTDWKGDWSATSPTWASEQERKKYYRVDRGSFWMSVLDFFKYFQTVTICKLHADYEELRYADQFGTNKSLPLHSSNSYHLSVLKSTCIYISIIQSTSRKQDKHVPPTSFILKNLNKTIEPIKIWKPKAVSHHTAELMLDTGDYILFPFALGDEVLDFVLGFYSSQPLIVEVKPTNQHNFLTTLHKGMTSPNKGISTTPLMALRFYIMSANDGSQLFLAHNTHHSAASSLEVSTTSHVLPPFSWRGSLFTQDVIPPLSSQLINVIRPGGDPEPAQTHFSATETHKLKESHFPQLTPMFSVLPIK</sequence>
<name>A0A6B2L0T4_9EUKA</name>
<feature type="active site" evidence="10 11">
    <location>
        <position position="224"/>
    </location>
</feature>
<dbReference type="InterPro" id="IPR038765">
    <property type="entry name" value="Papain-like_cys_pep_sf"/>
</dbReference>
<keyword evidence="3 11" id="KW-0645">Protease</keyword>
<dbReference type="InterPro" id="IPR000169">
    <property type="entry name" value="Pept_cys_AS"/>
</dbReference>
<dbReference type="GO" id="GO:0006508">
    <property type="term" value="P:proteolysis"/>
    <property type="evidence" value="ECO:0007669"/>
    <property type="project" value="UniProtKB-KW"/>
</dbReference>
<feature type="region of interest" description="Disordered" evidence="12">
    <location>
        <begin position="1"/>
        <end position="26"/>
    </location>
</feature>
<dbReference type="GO" id="GO:0005737">
    <property type="term" value="C:cytoplasm"/>
    <property type="evidence" value="ECO:0007669"/>
    <property type="project" value="TreeGrafter"/>
</dbReference>